<comment type="caution">
    <text evidence="1">The sequence shown here is derived from an EMBL/GenBank/DDBJ whole genome shotgun (WGS) entry which is preliminary data.</text>
</comment>
<organism evidence="1 2">
    <name type="scientific">Lysobacter niastensis</name>
    <dbReference type="NCBI Taxonomy" id="380629"/>
    <lineage>
        <taxon>Bacteria</taxon>
        <taxon>Pseudomonadati</taxon>
        <taxon>Pseudomonadota</taxon>
        <taxon>Gammaproteobacteria</taxon>
        <taxon>Lysobacterales</taxon>
        <taxon>Lysobacteraceae</taxon>
        <taxon>Lysobacter</taxon>
    </lineage>
</organism>
<evidence type="ECO:0000313" key="1">
    <source>
        <dbReference type="EMBL" id="MDR7133408.1"/>
    </source>
</evidence>
<evidence type="ECO:0000313" key="2">
    <source>
        <dbReference type="Proteomes" id="UP001251524"/>
    </source>
</evidence>
<dbReference type="EMBL" id="JAVDVY010000001">
    <property type="protein sequence ID" value="MDR7133408.1"/>
    <property type="molecule type" value="Genomic_DNA"/>
</dbReference>
<keyword evidence="2" id="KW-1185">Reference proteome</keyword>
<accession>A0ABU1W751</accession>
<dbReference type="Proteomes" id="UP001251524">
    <property type="component" value="Unassembled WGS sequence"/>
</dbReference>
<name>A0ABU1W751_9GAMM</name>
<sequence length="77" mass="8541">MSNAGCEICRHGVSSGEYSPFESGSAQPARVADSIEAQAQLHHCSLCGAWWQFNAREAHVISETEAKQIFHAYFSRR</sequence>
<protein>
    <submittedName>
        <fullName evidence="1">Uncharacterized protein</fullName>
    </submittedName>
</protein>
<reference evidence="1 2" key="1">
    <citation type="submission" date="2023-07" db="EMBL/GenBank/DDBJ databases">
        <title>Sorghum-associated microbial communities from plants grown in Nebraska, USA.</title>
        <authorList>
            <person name="Schachtman D."/>
        </authorList>
    </citation>
    <scope>NUCLEOTIDE SEQUENCE [LARGE SCALE GENOMIC DNA]</scope>
    <source>
        <strain evidence="1 2">BE198</strain>
    </source>
</reference>
<proteinExistence type="predicted"/>
<gene>
    <name evidence="1" type="ORF">J2X06_000592</name>
</gene>